<evidence type="ECO:0000259" key="10">
    <source>
        <dbReference type="PROSITE" id="PS51217"/>
    </source>
</evidence>
<name>A0A9D1HJC8_9FIRM</name>
<dbReference type="GO" id="GO:0005524">
    <property type="term" value="F:ATP binding"/>
    <property type="evidence" value="ECO:0007669"/>
    <property type="project" value="UniProtKB-KW"/>
</dbReference>
<organism evidence="11 12">
    <name type="scientific">Candidatus Avidehalobacter gallistercoris</name>
    <dbReference type="NCBI Taxonomy" id="2840694"/>
    <lineage>
        <taxon>Bacteria</taxon>
        <taxon>Bacillati</taxon>
        <taxon>Bacillota</taxon>
        <taxon>Clostridia</taxon>
        <taxon>Eubacteriales</taxon>
        <taxon>Peptococcaceae</taxon>
        <taxon>Peptococcaceae incertae sedis</taxon>
        <taxon>Candidatus Avidehalobacter</taxon>
    </lineage>
</organism>
<keyword evidence="2" id="KW-0547">Nucleotide-binding</keyword>
<dbReference type="GO" id="GO:0003677">
    <property type="term" value="F:DNA binding"/>
    <property type="evidence" value="ECO:0007669"/>
    <property type="project" value="UniProtKB-KW"/>
</dbReference>
<evidence type="ECO:0000313" key="12">
    <source>
        <dbReference type="Proteomes" id="UP000824124"/>
    </source>
</evidence>
<dbReference type="Pfam" id="PF12705">
    <property type="entry name" value="PDDEXK_1"/>
    <property type="match status" value="1"/>
</dbReference>
<evidence type="ECO:0000256" key="1">
    <source>
        <dbReference type="ARBA" id="ARBA00022722"/>
    </source>
</evidence>
<comment type="caution">
    <text evidence="11">The sequence shown here is derived from an EMBL/GenBank/DDBJ whole genome shotgun (WGS) entry which is preliminary data.</text>
</comment>
<dbReference type="GO" id="GO:0004527">
    <property type="term" value="F:exonuclease activity"/>
    <property type="evidence" value="ECO:0007669"/>
    <property type="project" value="UniProtKB-KW"/>
</dbReference>
<proteinExistence type="predicted"/>
<dbReference type="PANTHER" id="PTHR30591">
    <property type="entry name" value="RECBCD ENZYME SUBUNIT RECC"/>
    <property type="match status" value="1"/>
</dbReference>
<dbReference type="EMBL" id="DVMH01000015">
    <property type="protein sequence ID" value="HIU10087.1"/>
    <property type="molecule type" value="Genomic_DNA"/>
</dbReference>
<dbReference type="SUPFAM" id="SSF52540">
    <property type="entry name" value="P-loop containing nucleoside triphosphate hydrolases"/>
    <property type="match status" value="1"/>
</dbReference>
<keyword evidence="8" id="KW-0238">DNA-binding</keyword>
<dbReference type="PANTHER" id="PTHR30591:SF1">
    <property type="entry name" value="RECBCD ENZYME SUBUNIT RECC"/>
    <property type="match status" value="1"/>
</dbReference>
<evidence type="ECO:0000313" key="11">
    <source>
        <dbReference type="EMBL" id="HIU10087.1"/>
    </source>
</evidence>
<evidence type="ECO:0000256" key="2">
    <source>
        <dbReference type="ARBA" id="ARBA00022741"/>
    </source>
</evidence>
<dbReference type="InterPro" id="IPR011604">
    <property type="entry name" value="PDDEXK-like_dom_sf"/>
</dbReference>
<dbReference type="AlphaFoldDB" id="A0A9D1HJC8"/>
<keyword evidence="1" id="KW-0540">Nuclease</keyword>
<evidence type="ECO:0000256" key="8">
    <source>
        <dbReference type="ARBA" id="ARBA00023125"/>
    </source>
</evidence>
<evidence type="ECO:0000256" key="9">
    <source>
        <dbReference type="ARBA" id="ARBA00023204"/>
    </source>
</evidence>
<dbReference type="InterPro" id="IPR027417">
    <property type="entry name" value="P-loop_NTPase"/>
</dbReference>
<dbReference type="InterPro" id="IPR049035">
    <property type="entry name" value="ADDB_N"/>
</dbReference>
<reference evidence="11" key="1">
    <citation type="submission" date="2020-10" db="EMBL/GenBank/DDBJ databases">
        <authorList>
            <person name="Gilroy R."/>
        </authorList>
    </citation>
    <scope>NUCLEOTIDE SEQUENCE</scope>
    <source>
        <strain evidence="11">2830</strain>
    </source>
</reference>
<keyword evidence="4" id="KW-0378">Hydrolase</keyword>
<evidence type="ECO:0000256" key="5">
    <source>
        <dbReference type="ARBA" id="ARBA00022806"/>
    </source>
</evidence>
<keyword evidence="9" id="KW-0234">DNA repair</keyword>
<dbReference type="InterPro" id="IPR014017">
    <property type="entry name" value="DNA_helicase_UvrD-like_C"/>
</dbReference>
<keyword evidence="3" id="KW-0227">DNA damage</keyword>
<dbReference type="Proteomes" id="UP000824124">
    <property type="component" value="Unassembled WGS sequence"/>
</dbReference>
<evidence type="ECO:0000256" key="6">
    <source>
        <dbReference type="ARBA" id="ARBA00022839"/>
    </source>
</evidence>
<gene>
    <name evidence="11" type="ORF">IAB00_02385</name>
</gene>
<dbReference type="Pfam" id="PF21445">
    <property type="entry name" value="ADDB_N"/>
    <property type="match status" value="1"/>
</dbReference>
<evidence type="ECO:0000256" key="7">
    <source>
        <dbReference type="ARBA" id="ARBA00022840"/>
    </source>
</evidence>
<dbReference type="Gene3D" id="3.90.320.10">
    <property type="match status" value="1"/>
</dbReference>
<evidence type="ECO:0000256" key="4">
    <source>
        <dbReference type="ARBA" id="ARBA00022801"/>
    </source>
</evidence>
<accession>A0A9D1HJC8</accession>
<keyword evidence="6" id="KW-0269">Exonuclease</keyword>
<dbReference type="GO" id="GO:0006310">
    <property type="term" value="P:DNA recombination"/>
    <property type="evidence" value="ECO:0007669"/>
    <property type="project" value="TreeGrafter"/>
</dbReference>
<protein>
    <submittedName>
        <fullName evidence="11">PD-(D/E)XK nuclease family protein</fullName>
    </submittedName>
</protein>
<keyword evidence="7" id="KW-0067">ATP-binding</keyword>
<reference evidence="11" key="2">
    <citation type="journal article" date="2021" name="PeerJ">
        <title>Extensive microbial diversity within the chicken gut microbiome revealed by metagenomics and culture.</title>
        <authorList>
            <person name="Gilroy R."/>
            <person name="Ravi A."/>
            <person name="Getino M."/>
            <person name="Pursley I."/>
            <person name="Horton D.L."/>
            <person name="Alikhan N.F."/>
            <person name="Baker D."/>
            <person name="Gharbi K."/>
            <person name="Hall N."/>
            <person name="Watson M."/>
            <person name="Adriaenssens E.M."/>
            <person name="Foster-Nyarko E."/>
            <person name="Jarju S."/>
            <person name="Secka A."/>
            <person name="Antonio M."/>
            <person name="Oren A."/>
            <person name="Chaudhuri R.R."/>
            <person name="La Ragione R."/>
            <person name="Hildebrand F."/>
            <person name="Pallen M.J."/>
        </authorList>
    </citation>
    <scope>NUCLEOTIDE SEQUENCE</scope>
    <source>
        <strain evidence="11">2830</strain>
    </source>
</reference>
<dbReference type="GO" id="GO:0004386">
    <property type="term" value="F:helicase activity"/>
    <property type="evidence" value="ECO:0007669"/>
    <property type="project" value="UniProtKB-KW"/>
</dbReference>
<dbReference type="GO" id="GO:0006281">
    <property type="term" value="P:DNA repair"/>
    <property type="evidence" value="ECO:0007669"/>
    <property type="project" value="UniProtKB-KW"/>
</dbReference>
<sequence>MKLRLIEGGAGSGKSRLCLTEIAERLRENPMGAPLILLTPEQATFQAERRLVQFPGVGASLSAQVMGFSVLYRWLAADERLPDLPWLDEQGRAMLLASVVQQKLPELNLLKPAAKNASFVDQLARTLVEFEQCGVLPETLFETVKLLPANDLLAAKLSELTLIYQTYLQRIEGGFRDQGVMMRELAAMVERSDKLSGAELWLDGFMDLNPSQLSVLRGIMCKAKAVNVALCLPDLGAARVFTGQRQLRSQFVRLAAELGAEVEVTRLTANYRQAGGSELAAVEVSFAAGQFARVHADIPQQVQLLAASDPREEAECAARLIVMLCRERGYKFRDIAVITRDIAPYRRYLTAAFRDFGVPYFLDMGQDVSHHPLVRLIAEALRVVADNWATPSVLTYLKSGLAPVTAAEADVLENYALRVGLRGAMWRQAGNFRRGKPEELSEINAVAARAIAPLLHLQENLNEAADVAAYACALLGFLDDLDAEAVLAAWCARAQAAGELTLAEAHRQIPAKVRLLLSELMDFLGDLPTDARLFGELWQEGVARLTLSSIPPAANQVNVAEISRSRLPEVKAAIVLGLNEGMLPAAAEESSLLGSLDKTRLAALGLELPGGGRERQFLEEYLLYTAFTRSSEILYLLYHEHGADGAAANPSSVAADFKQLFPGLITQPAADAAAPYALGGDRALLDALSRYLAGLKSGENLDPAADAFWRGVCRKLAAAGKLSAEVAALGRGLSYQADQTKLKPQQVAALYPERNYTSVSRLERFNSCPCRYYAGYGLNLRPRAEFKLQTSDVGSLYHYVLAEVLSRLTEANCDWAQLSEADVLPLVEKAMQDFAAGGLSDIFRDSGKNSYAAEKIRRVACRALLDTAANLAAGSFRPLALELSFGRWGKNVLAPLVIELSDGARVKLRGQIDRVDIAAGSGADYLRVIDYKMQNKTLTAADIYYGLNWQLPLYLAALLQDAGARGQNVRPAGMFYVPVQEIIKSVRSDDEEGAAVRLQGLAILDAEALTLAERDLEPGHNAKTMTVRLNKDMTYGKGTLGLSPAEYKFVQACLQEEAAEKLAAINRGEVGQLPVAPSGRPVCEYCDYYALCAVDLAVSARFCPIDKLEKTEVIRRFAAKYPAKARQMLTVAEEVPHGVD</sequence>
<dbReference type="InterPro" id="IPR038726">
    <property type="entry name" value="PDDEXK_AddAB-type"/>
</dbReference>
<dbReference type="PROSITE" id="PS51217">
    <property type="entry name" value="UVRD_HELICASE_CTER"/>
    <property type="match status" value="1"/>
</dbReference>
<feature type="domain" description="UvrD-like helicase C-terminal" evidence="10">
    <location>
        <begin position="269"/>
        <end position="555"/>
    </location>
</feature>
<keyword evidence="5" id="KW-0347">Helicase</keyword>
<dbReference type="Gene3D" id="3.40.50.300">
    <property type="entry name" value="P-loop containing nucleotide triphosphate hydrolases"/>
    <property type="match status" value="4"/>
</dbReference>
<evidence type="ECO:0000256" key="3">
    <source>
        <dbReference type="ARBA" id="ARBA00022763"/>
    </source>
</evidence>